<keyword evidence="3" id="KW-1185">Reference proteome</keyword>
<dbReference type="EMBL" id="JAAKZW010000273">
    <property type="protein sequence ID" value="NGO81023.1"/>
    <property type="molecule type" value="Genomic_DNA"/>
</dbReference>
<comment type="caution">
    <text evidence="2">The sequence shown here is derived from an EMBL/GenBank/DDBJ whole genome shotgun (WGS) entry which is preliminary data.</text>
</comment>
<organism evidence="2 3">
    <name type="scientific">Streptomyces mesophilus</name>
    <dbReference type="NCBI Taxonomy" id="1775132"/>
    <lineage>
        <taxon>Bacteria</taxon>
        <taxon>Bacillati</taxon>
        <taxon>Actinomycetota</taxon>
        <taxon>Actinomycetes</taxon>
        <taxon>Kitasatosporales</taxon>
        <taxon>Streptomycetaceae</taxon>
        <taxon>Streptomyces</taxon>
    </lineage>
</organism>
<protein>
    <submittedName>
        <fullName evidence="2">Uncharacterized protein</fullName>
    </submittedName>
</protein>
<evidence type="ECO:0000313" key="3">
    <source>
        <dbReference type="Proteomes" id="UP000481109"/>
    </source>
</evidence>
<keyword evidence="1" id="KW-0472">Membrane</keyword>
<feature type="transmembrane region" description="Helical" evidence="1">
    <location>
        <begin position="357"/>
        <end position="376"/>
    </location>
</feature>
<gene>
    <name evidence="2" type="ORF">G6045_35990</name>
</gene>
<name>A0A6G4XUX9_9ACTN</name>
<evidence type="ECO:0000313" key="2">
    <source>
        <dbReference type="EMBL" id="NGO81023.1"/>
    </source>
</evidence>
<keyword evidence="1" id="KW-1133">Transmembrane helix</keyword>
<accession>A0A6G4XUX9</accession>
<keyword evidence="1" id="KW-0812">Transmembrane</keyword>
<feature type="transmembrane region" description="Helical" evidence="1">
    <location>
        <begin position="62"/>
        <end position="80"/>
    </location>
</feature>
<feature type="transmembrane region" description="Helical" evidence="1">
    <location>
        <begin position="286"/>
        <end position="307"/>
    </location>
</feature>
<sequence length="389" mass="41824">MRIAGVDRTRHAAARARAWVRVRANWLDPRRSGPQVWRWACGEPSRGGAPRRTSEFLRERRVLVPALALLAFALTAGAYFDVHGRTDHVRDRLAPAVTDLARARVLLHEAQDEAVRRFGPFDKEQVPVRKGQVAIGDLYETLLSSGRQALDGVGRSAALDARQAQQLGIIQGLVQSYSDAISMADQNRENSGMRKAGVNYGADILCDESTPELTCEALKDPEAEPIALLGRIAALEWELRQETRAQSAALTPLLLALVTLPAAALLAVVLGGTLRFCRRRLRLISAPLWALLALAASVYGLLAAGALEEHAAQRAVRAQVDELSLESTPEQLATKGREITDRLDEAGPVGWAQTARIALGVGTAGAVSAGLALYSYGLGYPSAGRRGVG</sequence>
<dbReference type="AlphaFoldDB" id="A0A6G4XUX9"/>
<evidence type="ECO:0000256" key="1">
    <source>
        <dbReference type="SAM" id="Phobius"/>
    </source>
</evidence>
<feature type="transmembrane region" description="Helical" evidence="1">
    <location>
        <begin position="253"/>
        <end position="274"/>
    </location>
</feature>
<reference evidence="2 3" key="1">
    <citation type="submission" date="2020-02" db="EMBL/GenBank/DDBJ databases">
        <title>Whole-genome analyses of novel actinobacteria.</title>
        <authorList>
            <person name="Sahin N."/>
            <person name="Tokatli A."/>
        </authorList>
    </citation>
    <scope>NUCLEOTIDE SEQUENCE [LARGE SCALE GENOMIC DNA]</scope>
    <source>
        <strain evidence="2 3">YC504</strain>
    </source>
</reference>
<dbReference type="Proteomes" id="UP000481109">
    <property type="component" value="Unassembled WGS sequence"/>
</dbReference>
<proteinExistence type="predicted"/>
<dbReference type="RefSeq" id="WP_165336429.1">
    <property type="nucleotide sequence ID" value="NZ_JAAKZW010000273.1"/>
</dbReference>